<dbReference type="AlphaFoldDB" id="A0A0V0GW56"/>
<accession>A0A0V0GW56</accession>
<evidence type="ECO:0000313" key="1">
    <source>
        <dbReference type="EMBL" id="JAP12099.1"/>
    </source>
</evidence>
<reference evidence="1" key="1">
    <citation type="submission" date="2015-12" db="EMBL/GenBank/DDBJ databases">
        <title>Gene expression during late stages of embryo sac development: a critical building block for successful pollen-pistil interactions.</title>
        <authorList>
            <person name="Liu Y."/>
            <person name="Joly V."/>
            <person name="Sabar M."/>
            <person name="Matton D.P."/>
        </authorList>
    </citation>
    <scope>NUCLEOTIDE SEQUENCE</scope>
</reference>
<sequence>MPCLIQNASTFSLSESHPIFFLKRGSHSLSLRACNLLFATFTRIMAFAMSCSFFCNETFKIICDS</sequence>
<dbReference type="EMBL" id="GEDG01030142">
    <property type="protein sequence ID" value="JAP12099.1"/>
    <property type="molecule type" value="Transcribed_RNA"/>
</dbReference>
<protein>
    <submittedName>
        <fullName evidence="1">Putative ovule protein</fullName>
    </submittedName>
</protein>
<organism evidence="1">
    <name type="scientific">Solanum chacoense</name>
    <name type="common">Chaco potato</name>
    <dbReference type="NCBI Taxonomy" id="4108"/>
    <lineage>
        <taxon>Eukaryota</taxon>
        <taxon>Viridiplantae</taxon>
        <taxon>Streptophyta</taxon>
        <taxon>Embryophyta</taxon>
        <taxon>Tracheophyta</taxon>
        <taxon>Spermatophyta</taxon>
        <taxon>Magnoliopsida</taxon>
        <taxon>eudicotyledons</taxon>
        <taxon>Gunneridae</taxon>
        <taxon>Pentapetalae</taxon>
        <taxon>asterids</taxon>
        <taxon>lamiids</taxon>
        <taxon>Solanales</taxon>
        <taxon>Solanaceae</taxon>
        <taxon>Solanoideae</taxon>
        <taxon>Solaneae</taxon>
        <taxon>Solanum</taxon>
    </lineage>
</organism>
<proteinExistence type="predicted"/>
<name>A0A0V0GW56_SOLCH</name>